<dbReference type="GO" id="GO:0016020">
    <property type="term" value="C:membrane"/>
    <property type="evidence" value="ECO:0007669"/>
    <property type="project" value="InterPro"/>
</dbReference>
<organism evidence="1">
    <name type="scientific">termite gut metagenome</name>
    <dbReference type="NCBI Taxonomy" id="433724"/>
    <lineage>
        <taxon>unclassified sequences</taxon>
        <taxon>metagenomes</taxon>
        <taxon>organismal metagenomes</taxon>
    </lineage>
</organism>
<dbReference type="Gene3D" id="1.20.1300.10">
    <property type="entry name" value="Fumarate reductase/succinate dehydrogenase, transmembrane subunit"/>
    <property type="match status" value="1"/>
</dbReference>
<dbReference type="AlphaFoldDB" id="A0A5J4PGZ4"/>
<dbReference type="InterPro" id="IPR034804">
    <property type="entry name" value="SQR/QFR_C/D"/>
</dbReference>
<comment type="caution">
    <text evidence="1">The sequence shown here is derived from an EMBL/GenBank/DDBJ whole genome shotgun (WGS) entry which is preliminary data.</text>
</comment>
<reference evidence="1" key="1">
    <citation type="submission" date="2019-03" db="EMBL/GenBank/DDBJ databases">
        <title>Single cell metagenomics reveals metabolic interactions within the superorganism composed of flagellate Streblomastix strix and complex community of Bacteroidetes bacteria on its surface.</title>
        <authorList>
            <person name="Treitli S.C."/>
            <person name="Kolisko M."/>
            <person name="Husnik F."/>
            <person name="Keeling P."/>
            <person name="Hampl V."/>
        </authorList>
    </citation>
    <scope>NUCLEOTIDE SEQUENCE</scope>
    <source>
        <strain evidence="1">STM</strain>
    </source>
</reference>
<proteinExistence type="predicted"/>
<dbReference type="SUPFAM" id="SSF81343">
    <property type="entry name" value="Fumarate reductase respiratory complex transmembrane subunits"/>
    <property type="match status" value="1"/>
</dbReference>
<evidence type="ECO:0000313" key="1">
    <source>
        <dbReference type="EMBL" id="KAA6308128.1"/>
    </source>
</evidence>
<accession>A0A5J4PGZ4</accession>
<sequence length="48" mass="5156">MSITGLALILFLTFHMAMNLTAIVSEEAYNAICAFLGANWYALVGTMG</sequence>
<gene>
    <name evidence="1" type="ORF">EZS27_040195</name>
</gene>
<name>A0A5J4PGZ4_9ZZZZ</name>
<protein>
    <submittedName>
        <fullName evidence="1">Succinate dehydrogenase/fumarate reductase cytochrome b subunit</fullName>
    </submittedName>
</protein>
<feature type="non-terminal residue" evidence="1">
    <location>
        <position position="48"/>
    </location>
</feature>
<dbReference type="EMBL" id="SNRY01008687">
    <property type="protein sequence ID" value="KAA6308128.1"/>
    <property type="molecule type" value="Genomic_DNA"/>
</dbReference>